<keyword evidence="7" id="KW-1185">Reference proteome</keyword>
<dbReference type="SUPFAM" id="SSF46785">
    <property type="entry name" value="Winged helix' DNA-binding domain"/>
    <property type="match status" value="1"/>
</dbReference>
<comment type="caution">
    <text evidence="6">The sequence shown here is derived from an EMBL/GenBank/DDBJ whole genome shotgun (WGS) entry which is preliminary data.</text>
</comment>
<sequence>MLEQHYLTFKLLAQTLSYTKTAQRLFMTQPAVSQQIKRLEAEVGVPLVRYQHRQLQLTAAGDALATYLTQLTVQNDKFMADLRQPRPAPRLLLGATMSLNTVFLPRLLPILRHQYQQIVSKIGNTAQILQQLRQGQIDFALIEGNFDKTEFDYQVIRREPFICVTGTGNPLLHDGTVYRPHELVQETLLIREPGSGSREILLDWLASFNLQLTDFTQRIELGDPQTIMTLLQQGFGISFMYASLAQSSLAQQQLRQVQLPALQLEHELYLIYRKGTDDTDLTQQLLKILR</sequence>
<keyword evidence="4" id="KW-0804">Transcription</keyword>
<gene>
    <name evidence="6" type="ORF">FC07_GL002998</name>
</gene>
<feature type="domain" description="HTH lysR-type" evidence="5">
    <location>
        <begin position="1"/>
        <end position="58"/>
    </location>
</feature>
<dbReference type="Proteomes" id="UP000051461">
    <property type="component" value="Unassembled WGS sequence"/>
</dbReference>
<dbReference type="InterPro" id="IPR000847">
    <property type="entry name" value="LysR_HTH_N"/>
</dbReference>
<dbReference type="AlphaFoldDB" id="A0A0R1HAI1"/>
<organism evidence="6 7">
    <name type="scientific">Loigolactobacillus bifermentans DSM 20003</name>
    <dbReference type="NCBI Taxonomy" id="1423726"/>
    <lineage>
        <taxon>Bacteria</taxon>
        <taxon>Bacillati</taxon>
        <taxon>Bacillota</taxon>
        <taxon>Bacilli</taxon>
        <taxon>Lactobacillales</taxon>
        <taxon>Lactobacillaceae</taxon>
        <taxon>Loigolactobacillus</taxon>
    </lineage>
</organism>
<comment type="similarity">
    <text evidence="1">Belongs to the LysR transcriptional regulatory family.</text>
</comment>
<dbReference type="RefSeq" id="WP_057903364.1">
    <property type="nucleotide sequence ID" value="NZ_AZDA01000005.1"/>
</dbReference>
<dbReference type="GO" id="GO:0000976">
    <property type="term" value="F:transcription cis-regulatory region binding"/>
    <property type="evidence" value="ECO:0007669"/>
    <property type="project" value="TreeGrafter"/>
</dbReference>
<dbReference type="PATRIC" id="fig|1423726.3.peg.3112"/>
<dbReference type="Pfam" id="PF03466">
    <property type="entry name" value="LysR_substrate"/>
    <property type="match status" value="1"/>
</dbReference>
<dbReference type="Gene3D" id="1.10.10.10">
    <property type="entry name" value="Winged helix-like DNA-binding domain superfamily/Winged helix DNA-binding domain"/>
    <property type="match status" value="1"/>
</dbReference>
<dbReference type="EMBL" id="AZDA01000005">
    <property type="protein sequence ID" value="KRK40706.1"/>
    <property type="molecule type" value="Genomic_DNA"/>
</dbReference>
<dbReference type="STRING" id="1423726.FC07_GL002998"/>
<protein>
    <submittedName>
        <fullName evidence="6">Transcriptional regulator</fullName>
    </submittedName>
</protein>
<dbReference type="InterPro" id="IPR005119">
    <property type="entry name" value="LysR_subst-bd"/>
</dbReference>
<accession>A0A0R1HAI1</accession>
<dbReference type="SUPFAM" id="SSF53850">
    <property type="entry name" value="Periplasmic binding protein-like II"/>
    <property type="match status" value="1"/>
</dbReference>
<evidence type="ECO:0000256" key="1">
    <source>
        <dbReference type="ARBA" id="ARBA00009437"/>
    </source>
</evidence>
<dbReference type="PRINTS" id="PR00039">
    <property type="entry name" value="HTHLYSR"/>
</dbReference>
<dbReference type="OrthoDB" id="9785745at2"/>
<dbReference type="GO" id="GO:0003700">
    <property type="term" value="F:DNA-binding transcription factor activity"/>
    <property type="evidence" value="ECO:0007669"/>
    <property type="project" value="InterPro"/>
</dbReference>
<name>A0A0R1HAI1_9LACO</name>
<evidence type="ECO:0000256" key="3">
    <source>
        <dbReference type="ARBA" id="ARBA00023125"/>
    </source>
</evidence>
<evidence type="ECO:0000313" key="6">
    <source>
        <dbReference type="EMBL" id="KRK40706.1"/>
    </source>
</evidence>
<reference evidence="6 7" key="1">
    <citation type="journal article" date="2015" name="Genome Announc.">
        <title>Expanding the biotechnology potential of lactobacilli through comparative genomics of 213 strains and associated genera.</title>
        <authorList>
            <person name="Sun Z."/>
            <person name="Harris H.M."/>
            <person name="McCann A."/>
            <person name="Guo C."/>
            <person name="Argimon S."/>
            <person name="Zhang W."/>
            <person name="Yang X."/>
            <person name="Jeffery I.B."/>
            <person name="Cooney J.C."/>
            <person name="Kagawa T.F."/>
            <person name="Liu W."/>
            <person name="Song Y."/>
            <person name="Salvetti E."/>
            <person name="Wrobel A."/>
            <person name="Rasinkangas P."/>
            <person name="Parkhill J."/>
            <person name="Rea M.C."/>
            <person name="O'Sullivan O."/>
            <person name="Ritari J."/>
            <person name="Douillard F.P."/>
            <person name="Paul Ross R."/>
            <person name="Yang R."/>
            <person name="Briner A.E."/>
            <person name="Felis G.E."/>
            <person name="de Vos W.M."/>
            <person name="Barrangou R."/>
            <person name="Klaenhammer T.R."/>
            <person name="Caufield P.W."/>
            <person name="Cui Y."/>
            <person name="Zhang H."/>
            <person name="O'Toole P.W."/>
        </authorList>
    </citation>
    <scope>NUCLEOTIDE SEQUENCE [LARGE SCALE GENOMIC DNA]</scope>
    <source>
        <strain evidence="6 7">DSM 20003</strain>
    </source>
</reference>
<dbReference type="Gene3D" id="3.40.190.10">
    <property type="entry name" value="Periplasmic binding protein-like II"/>
    <property type="match status" value="2"/>
</dbReference>
<keyword evidence="2" id="KW-0805">Transcription regulation</keyword>
<dbReference type="PROSITE" id="PS50931">
    <property type="entry name" value="HTH_LYSR"/>
    <property type="match status" value="1"/>
</dbReference>
<dbReference type="InterPro" id="IPR036388">
    <property type="entry name" value="WH-like_DNA-bd_sf"/>
</dbReference>
<proteinExistence type="inferred from homology"/>
<evidence type="ECO:0000256" key="2">
    <source>
        <dbReference type="ARBA" id="ARBA00023015"/>
    </source>
</evidence>
<evidence type="ECO:0000256" key="4">
    <source>
        <dbReference type="ARBA" id="ARBA00023163"/>
    </source>
</evidence>
<dbReference type="InterPro" id="IPR036390">
    <property type="entry name" value="WH_DNA-bd_sf"/>
</dbReference>
<keyword evidence="3" id="KW-0238">DNA-binding</keyword>
<evidence type="ECO:0000259" key="5">
    <source>
        <dbReference type="PROSITE" id="PS50931"/>
    </source>
</evidence>
<dbReference type="PANTHER" id="PTHR30126:SF91">
    <property type="entry name" value="LYSR FAMILY TRANSCRIPTIONAL REGULATOR"/>
    <property type="match status" value="1"/>
</dbReference>
<dbReference type="Pfam" id="PF00126">
    <property type="entry name" value="HTH_1"/>
    <property type="match status" value="1"/>
</dbReference>
<evidence type="ECO:0000313" key="7">
    <source>
        <dbReference type="Proteomes" id="UP000051461"/>
    </source>
</evidence>
<dbReference type="PANTHER" id="PTHR30126">
    <property type="entry name" value="HTH-TYPE TRANSCRIPTIONAL REGULATOR"/>
    <property type="match status" value="1"/>
</dbReference>